<dbReference type="PROSITE" id="PS01360">
    <property type="entry name" value="ZF_MYND_1"/>
    <property type="match status" value="1"/>
</dbReference>
<dbReference type="InterPro" id="IPR002893">
    <property type="entry name" value="Znf_MYND"/>
</dbReference>
<gene>
    <name evidence="6" type="ORF">PT974_01066</name>
</gene>
<evidence type="ECO:0000313" key="6">
    <source>
        <dbReference type="EMBL" id="KAK5998684.1"/>
    </source>
</evidence>
<keyword evidence="3" id="KW-0862">Zinc</keyword>
<sequence>MSDSCTACKKSPPEVNLKRCAKCNTTPYCSRDCQKADWKTHKKICGQNQADNAAAAPPSAKEIFDLGGPSPPQGLDGPITKPFTRLEKGTWLHGRSERDVYRLLIDAYRLRVEDLYNLDNDIDEGSIYAGRSSGIRGFKRFLRRTAKRRAMLPPWWNEEKQKECEALGMEPDQWWDLRRAVEKQSIIDHYGDFQFPMQLRMFAADVYGRAPGGRTGRR</sequence>
<name>A0ABR0T2N9_9HYPO</name>
<dbReference type="InterPro" id="IPR024119">
    <property type="entry name" value="TF_DEAF-1"/>
</dbReference>
<evidence type="ECO:0000313" key="7">
    <source>
        <dbReference type="Proteomes" id="UP001338125"/>
    </source>
</evidence>
<proteinExistence type="predicted"/>
<evidence type="ECO:0000256" key="3">
    <source>
        <dbReference type="ARBA" id="ARBA00022833"/>
    </source>
</evidence>
<keyword evidence="1" id="KW-0479">Metal-binding</keyword>
<dbReference type="Pfam" id="PF01753">
    <property type="entry name" value="zf-MYND"/>
    <property type="match status" value="1"/>
</dbReference>
<evidence type="ECO:0000256" key="1">
    <source>
        <dbReference type="ARBA" id="ARBA00022723"/>
    </source>
</evidence>
<keyword evidence="2 4" id="KW-0863">Zinc-finger</keyword>
<accession>A0ABR0T2N9</accession>
<organism evidence="6 7">
    <name type="scientific">Cladobotryum mycophilum</name>
    <dbReference type="NCBI Taxonomy" id="491253"/>
    <lineage>
        <taxon>Eukaryota</taxon>
        <taxon>Fungi</taxon>
        <taxon>Dikarya</taxon>
        <taxon>Ascomycota</taxon>
        <taxon>Pezizomycotina</taxon>
        <taxon>Sordariomycetes</taxon>
        <taxon>Hypocreomycetidae</taxon>
        <taxon>Hypocreales</taxon>
        <taxon>Hypocreaceae</taxon>
        <taxon>Cladobotryum</taxon>
    </lineage>
</organism>
<keyword evidence="7" id="KW-1185">Reference proteome</keyword>
<comment type="caution">
    <text evidence="6">The sequence shown here is derived from an EMBL/GenBank/DDBJ whole genome shotgun (WGS) entry which is preliminary data.</text>
</comment>
<evidence type="ECO:0000256" key="4">
    <source>
        <dbReference type="PROSITE-ProRule" id="PRU00134"/>
    </source>
</evidence>
<feature type="domain" description="MYND-type" evidence="5">
    <location>
        <begin position="5"/>
        <end position="45"/>
    </location>
</feature>
<dbReference type="Proteomes" id="UP001338125">
    <property type="component" value="Unassembled WGS sequence"/>
</dbReference>
<dbReference type="SUPFAM" id="SSF144232">
    <property type="entry name" value="HIT/MYND zinc finger-like"/>
    <property type="match status" value="1"/>
</dbReference>
<protein>
    <recommendedName>
        <fullName evidence="5">MYND-type domain-containing protein</fullName>
    </recommendedName>
</protein>
<dbReference type="PANTHER" id="PTHR10237">
    <property type="entry name" value="DEFORMED EPIDERMAL AUTOREGULATORY FACTOR 1 HOMOLOG SUPPRESSIN"/>
    <property type="match status" value="1"/>
</dbReference>
<dbReference type="PROSITE" id="PS50865">
    <property type="entry name" value="ZF_MYND_2"/>
    <property type="match status" value="1"/>
</dbReference>
<dbReference type="EMBL" id="JAVFKD010000001">
    <property type="protein sequence ID" value="KAK5998684.1"/>
    <property type="molecule type" value="Genomic_DNA"/>
</dbReference>
<evidence type="ECO:0000259" key="5">
    <source>
        <dbReference type="PROSITE" id="PS50865"/>
    </source>
</evidence>
<dbReference type="Gene3D" id="6.10.140.2220">
    <property type="match status" value="1"/>
</dbReference>
<evidence type="ECO:0000256" key="2">
    <source>
        <dbReference type="ARBA" id="ARBA00022771"/>
    </source>
</evidence>
<reference evidence="6 7" key="1">
    <citation type="submission" date="2024-01" db="EMBL/GenBank/DDBJ databases">
        <title>Complete genome of Cladobotryum mycophilum ATHUM6906.</title>
        <authorList>
            <person name="Christinaki A.C."/>
            <person name="Myridakis A.I."/>
            <person name="Kouvelis V.N."/>
        </authorList>
    </citation>
    <scope>NUCLEOTIDE SEQUENCE [LARGE SCALE GENOMIC DNA]</scope>
    <source>
        <strain evidence="6 7">ATHUM6906</strain>
    </source>
</reference>
<dbReference type="PANTHER" id="PTHR10237:SF14">
    <property type="entry name" value="MYND-TYPE DOMAIN-CONTAINING PROTEIN"/>
    <property type="match status" value="1"/>
</dbReference>